<evidence type="ECO:0000313" key="1">
    <source>
        <dbReference type="EMBL" id="CEH18513.1"/>
    </source>
</evidence>
<accession>A0A0P1BQV7</accession>
<reference evidence="1 2" key="1">
    <citation type="submission" date="2014-09" db="EMBL/GenBank/DDBJ databases">
        <authorList>
            <person name="Magalhaes I.L.F."/>
            <person name="Oliveira U."/>
            <person name="Santos F.R."/>
            <person name="Vidigal T.H.D.A."/>
            <person name="Brescovit A.D."/>
            <person name="Santos A.J."/>
        </authorList>
    </citation>
    <scope>NUCLEOTIDE SEQUENCE [LARGE SCALE GENOMIC DNA]</scope>
</reference>
<dbReference type="STRING" id="401625.A0A0P1BQV7"/>
<proteinExistence type="predicted"/>
<sequence length="180" mass="18852">MSRVIRLGLSDDATDFAERCDAPTVLQGASGALIDVAATLPALSFVLASKRDAQRVYVHVEEAADCSTPACASPLSKAHVLAFEPAPMIALEQERPSDEYASMGAGNLFVYRSPEQLSGARSATSRVIRLGLSDDATDFAERCDTPTALQGASGALIDVAASGTALIQGKMRINSGIMTY</sequence>
<dbReference type="AlphaFoldDB" id="A0A0P1BQV7"/>
<dbReference type="OrthoDB" id="428655at2759"/>
<organism evidence="1 2">
    <name type="scientific">Ceraceosorus bombacis</name>
    <dbReference type="NCBI Taxonomy" id="401625"/>
    <lineage>
        <taxon>Eukaryota</taxon>
        <taxon>Fungi</taxon>
        <taxon>Dikarya</taxon>
        <taxon>Basidiomycota</taxon>
        <taxon>Ustilaginomycotina</taxon>
        <taxon>Exobasidiomycetes</taxon>
        <taxon>Ceraceosorales</taxon>
        <taxon>Ceraceosoraceae</taxon>
        <taxon>Ceraceosorus</taxon>
    </lineage>
</organism>
<dbReference type="Proteomes" id="UP000054845">
    <property type="component" value="Unassembled WGS sequence"/>
</dbReference>
<evidence type="ECO:0000313" key="2">
    <source>
        <dbReference type="Proteomes" id="UP000054845"/>
    </source>
</evidence>
<name>A0A0P1BQV7_9BASI</name>
<dbReference type="EMBL" id="CCYA01000275">
    <property type="protein sequence ID" value="CEH18513.1"/>
    <property type="molecule type" value="Genomic_DNA"/>
</dbReference>
<keyword evidence="2" id="KW-1185">Reference proteome</keyword>
<protein>
    <submittedName>
        <fullName evidence="1">Uncharacterized protein</fullName>
    </submittedName>
</protein>